<evidence type="ECO:0000256" key="3">
    <source>
        <dbReference type="ARBA" id="ARBA00004922"/>
    </source>
</evidence>
<accession>A0AAN8K1D2</accession>
<protein>
    <recommendedName>
        <fullName evidence="18">Glycoprotein-N-acetylgalactosamine 3-beta-galactosyltransferase 1</fullName>
        <ecNumber evidence="6">2.4.1.122</ecNumber>
    </recommendedName>
</protein>
<evidence type="ECO:0000256" key="15">
    <source>
        <dbReference type="ARBA" id="ARBA00023157"/>
    </source>
</evidence>
<keyword evidence="12" id="KW-0735">Signal-anchor</keyword>
<dbReference type="Pfam" id="PF02434">
    <property type="entry name" value="Fringe"/>
    <property type="match status" value="1"/>
</dbReference>
<evidence type="ECO:0000256" key="10">
    <source>
        <dbReference type="ARBA" id="ARBA00022723"/>
    </source>
</evidence>
<keyword evidence="8" id="KW-0808">Transferase</keyword>
<dbReference type="GO" id="GO:0000166">
    <property type="term" value="F:nucleotide binding"/>
    <property type="evidence" value="ECO:0007669"/>
    <property type="project" value="UniProtKB-KW"/>
</dbReference>
<keyword evidence="7" id="KW-0328">Glycosyltransferase</keyword>
<evidence type="ECO:0000256" key="6">
    <source>
        <dbReference type="ARBA" id="ARBA00012557"/>
    </source>
</evidence>
<comment type="subunit">
    <text evidence="5">Homodimer; disulfide-linked.</text>
</comment>
<organism evidence="22 23">
    <name type="scientific">Patella caerulea</name>
    <name type="common">Rayed Mediterranean limpet</name>
    <dbReference type="NCBI Taxonomy" id="87958"/>
    <lineage>
        <taxon>Eukaryota</taxon>
        <taxon>Metazoa</taxon>
        <taxon>Spiralia</taxon>
        <taxon>Lophotrochozoa</taxon>
        <taxon>Mollusca</taxon>
        <taxon>Gastropoda</taxon>
        <taxon>Patellogastropoda</taxon>
        <taxon>Patelloidea</taxon>
        <taxon>Patellidae</taxon>
        <taxon>Patella</taxon>
    </lineage>
</organism>
<evidence type="ECO:0000313" key="23">
    <source>
        <dbReference type="Proteomes" id="UP001347796"/>
    </source>
</evidence>
<dbReference type="InterPro" id="IPR026050">
    <property type="entry name" value="C1GALT1/C1GALT1_chp1"/>
</dbReference>
<keyword evidence="23" id="KW-1185">Reference proteome</keyword>
<keyword evidence="15" id="KW-1015">Disulfide bond</keyword>
<evidence type="ECO:0000256" key="4">
    <source>
        <dbReference type="ARBA" id="ARBA00006462"/>
    </source>
</evidence>
<dbReference type="PANTHER" id="PTHR23033:SF14">
    <property type="entry name" value="GLYCOPROTEIN-N-ACETYLGALACTOSAMINE 3-BETA-GALACTOSYLTRANSFERASE 1-RELATED"/>
    <property type="match status" value="1"/>
</dbReference>
<evidence type="ECO:0000256" key="12">
    <source>
        <dbReference type="ARBA" id="ARBA00022968"/>
    </source>
</evidence>
<evidence type="ECO:0000256" key="1">
    <source>
        <dbReference type="ARBA" id="ARBA00001936"/>
    </source>
</evidence>
<evidence type="ECO:0000256" key="17">
    <source>
        <dbReference type="ARBA" id="ARBA00023211"/>
    </source>
</evidence>
<gene>
    <name evidence="22" type="ORF">SNE40_008531</name>
</gene>
<evidence type="ECO:0000256" key="18">
    <source>
        <dbReference type="ARBA" id="ARBA00040898"/>
    </source>
</evidence>
<feature type="transmembrane region" description="Helical" evidence="20">
    <location>
        <begin position="5"/>
        <end position="25"/>
    </location>
</feature>
<sequence length="288" mass="32614">MNRILLKFIGLVIVGVWTMFLIYVFKVASPSSPSSSSSSSASSAAISSSFSSLFSVRRNHKALIRPGLQEPHKKDKILCWVLTAPKFLDNRAKAVKNTWGKRCDKTLFFSSAANASFPTIGLNVSEGRDALPNKTIRAFTYCYENYGQDFDWFMKADDDTYVIVENLRKFVSNYSSSDPIYFGHNFYKYFKQGYMSGGAGYVLSKEALRVFVTKGVAKTKPVCHIQDVRNEDILMGACMEKLAVKAIDTVDEYQRERFLPLDLIEYTVTGFPFWLPDYSKFKPKLVSI</sequence>
<feature type="domain" description="Fringe-like glycosyltransferase" evidence="21">
    <location>
        <begin position="72"/>
        <end position="248"/>
    </location>
</feature>
<dbReference type="Gene3D" id="3.90.550.50">
    <property type="match status" value="1"/>
</dbReference>
<dbReference type="Proteomes" id="UP001347796">
    <property type="component" value="Unassembled WGS sequence"/>
</dbReference>
<name>A0AAN8K1D2_PATCE</name>
<keyword evidence="13 20" id="KW-1133">Transmembrane helix</keyword>
<dbReference type="EMBL" id="JAZGQO010000006">
    <property type="protein sequence ID" value="KAK6186502.1"/>
    <property type="molecule type" value="Genomic_DNA"/>
</dbReference>
<dbReference type="EC" id="2.4.1.122" evidence="6"/>
<dbReference type="PANTHER" id="PTHR23033">
    <property type="entry name" value="BETA1,3-GALACTOSYLTRANSFERASE"/>
    <property type="match status" value="1"/>
</dbReference>
<evidence type="ECO:0000256" key="7">
    <source>
        <dbReference type="ARBA" id="ARBA00022676"/>
    </source>
</evidence>
<evidence type="ECO:0000256" key="16">
    <source>
        <dbReference type="ARBA" id="ARBA00023180"/>
    </source>
</evidence>
<keyword evidence="10" id="KW-0479">Metal-binding</keyword>
<dbReference type="AlphaFoldDB" id="A0AAN8K1D2"/>
<evidence type="ECO:0000256" key="9">
    <source>
        <dbReference type="ARBA" id="ARBA00022692"/>
    </source>
</evidence>
<evidence type="ECO:0000256" key="14">
    <source>
        <dbReference type="ARBA" id="ARBA00023136"/>
    </source>
</evidence>
<evidence type="ECO:0000256" key="20">
    <source>
        <dbReference type="SAM" id="Phobius"/>
    </source>
</evidence>
<dbReference type="FunFam" id="3.90.550.50:FF:000017">
    <property type="entry name" value="Glycoprotein-N-acetylgalactosamine 3-beta-galactosyltransferase 1"/>
    <property type="match status" value="1"/>
</dbReference>
<dbReference type="GO" id="GO:0016263">
    <property type="term" value="F:glycoprotein-N-acetylgalactosamine 3-beta-galactosyltransferase activity"/>
    <property type="evidence" value="ECO:0007669"/>
    <property type="project" value="UniProtKB-EC"/>
</dbReference>
<comment type="caution">
    <text evidence="22">The sequence shown here is derived from an EMBL/GenBank/DDBJ whole genome shotgun (WGS) entry which is preliminary data.</text>
</comment>
<evidence type="ECO:0000256" key="13">
    <source>
        <dbReference type="ARBA" id="ARBA00022989"/>
    </source>
</evidence>
<evidence type="ECO:0000313" key="22">
    <source>
        <dbReference type="EMBL" id="KAK6186502.1"/>
    </source>
</evidence>
<evidence type="ECO:0000256" key="8">
    <source>
        <dbReference type="ARBA" id="ARBA00022679"/>
    </source>
</evidence>
<evidence type="ECO:0000256" key="19">
    <source>
        <dbReference type="ARBA" id="ARBA00059245"/>
    </source>
</evidence>
<dbReference type="InterPro" id="IPR003378">
    <property type="entry name" value="Fringe-like_glycosylTrfase"/>
</dbReference>
<dbReference type="GO" id="GO:0016020">
    <property type="term" value="C:membrane"/>
    <property type="evidence" value="ECO:0007669"/>
    <property type="project" value="UniProtKB-SubCell"/>
</dbReference>
<dbReference type="GO" id="GO:0030145">
    <property type="term" value="F:manganese ion binding"/>
    <property type="evidence" value="ECO:0007669"/>
    <property type="project" value="UniProtKB-ARBA"/>
</dbReference>
<reference evidence="22 23" key="1">
    <citation type="submission" date="2024-01" db="EMBL/GenBank/DDBJ databases">
        <title>The genome of the rayed Mediterranean limpet Patella caerulea (Linnaeus, 1758).</title>
        <authorList>
            <person name="Anh-Thu Weber A."/>
            <person name="Halstead-Nussloch G."/>
        </authorList>
    </citation>
    <scope>NUCLEOTIDE SEQUENCE [LARGE SCALE GENOMIC DNA]</scope>
    <source>
        <strain evidence="22">AATW-2023a</strain>
        <tissue evidence="22">Whole specimen</tissue>
    </source>
</reference>
<proteinExistence type="inferred from homology"/>
<keyword evidence="11" id="KW-0547">Nucleotide-binding</keyword>
<comment type="function">
    <text evidence="19">Glycosyltransferase that generates the core 1 O-glycan Gal-beta1-3GalNAc-alpha1-Ser/Thr (T antigen), which is a precursor for many extended O-glycans in glycoproteins.</text>
</comment>
<keyword evidence="14 20" id="KW-0472">Membrane</keyword>
<keyword evidence="17" id="KW-0464">Manganese</keyword>
<evidence type="ECO:0000259" key="21">
    <source>
        <dbReference type="Pfam" id="PF02434"/>
    </source>
</evidence>
<evidence type="ECO:0000256" key="11">
    <source>
        <dbReference type="ARBA" id="ARBA00022741"/>
    </source>
</evidence>
<comment type="pathway">
    <text evidence="3">Protein modification; protein glycosylation.</text>
</comment>
<keyword evidence="9 20" id="KW-0812">Transmembrane</keyword>
<comment type="cofactor">
    <cofactor evidence="1">
        <name>Mn(2+)</name>
        <dbReference type="ChEBI" id="CHEBI:29035"/>
    </cofactor>
</comment>
<comment type="similarity">
    <text evidence="4">Belongs to the glycosyltransferase 31 family. Beta3-Gal-T subfamily.</text>
</comment>
<keyword evidence="16" id="KW-0325">Glycoprotein</keyword>
<evidence type="ECO:0000256" key="5">
    <source>
        <dbReference type="ARBA" id="ARBA00011748"/>
    </source>
</evidence>
<evidence type="ECO:0000256" key="2">
    <source>
        <dbReference type="ARBA" id="ARBA00004606"/>
    </source>
</evidence>
<comment type="subcellular location">
    <subcellularLocation>
        <location evidence="2">Membrane</location>
        <topology evidence="2">Single-pass type II membrane protein</topology>
    </subcellularLocation>
</comment>